<comment type="caution">
    <text evidence="4">The sequence shown here is derived from an EMBL/GenBank/DDBJ whole genome shotgun (WGS) entry which is preliminary data.</text>
</comment>
<evidence type="ECO:0000259" key="2">
    <source>
        <dbReference type="Pfam" id="PF13786"/>
    </source>
</evidence>
<dbReference type="Gene3D" id="2.60.40.1630">
    <property type="entry name" value="bacillus anthracis domain"/>
    <property type="match status" value="1"/>
</dbReference>
<dbReference type="InterPro" id="IPR040680">
    <property type="entry name" value="DUF5643"/>
</dbReference>
<sequence>MPNLDENSFLGFKQYLYSKTVPNDQLDAAIMAGIHKAKQEKKKHTFWMKLSVSTAALLLLFFVVLRTSDTFADYVSAIPGLEKVVELVRGDKGLVSVIQNDYAQKINVSDSHKGIKVTLDSIILDQEQLVLFYSFQSDKKESGEVSVKNLALERPNGQKVELGSWTVGGENASLKGKSRLYSNPIGLMSPIKDKNLTLVMTLEGPKSLDLNKTVWRIPFKINQQKIGSKRTVAIHKTVTVDQQRITVKSITTSPTQIGVTVNFSKGNSKQIFDLEDLRLVDEHNQIWGRRKEGVVSAGGDQEKTFYLQSNYFEKPKKLYLEFNLIRALDKDELLVRVDPLHQKILKSPRDGRILNVVMNPVDLPGYLQLNVKHQGWHRQLFNQYTDGAGKVHAIQSFMDTNDSVAFPYSLTEPDAKKPITLKLLDYPSYISGNVKIRIK</sequence>
<dbReference type="RefSeq" id="WP_066262448.1">
    <property type="nucleotide sequence ID" value="NZ_JARMAB010000030.1"/>
</dbReference>
<protein>
    <submittedName>
        <fullName evidence="4">DUF4179 domain-containing protein</fullName>
    </submittedName>
</protein>
<feature type="domain" description="DUF4179" evidence="2">
    <location>
        <begin position="42"/>
        <end position="137"/>
    </location>
</feature>
<dbReference type="InterPro" id="IPR025436">
    <property type="entry name" value="DUF4179"/>
</dbReference>
<feature type="transmembrane region" description="Helical" evidence="1">
    <location>
        <begin position="46"/>
        <end position="65"/>
    </location>
</feature>
<keyword evidence="1" id="KW-0812">Transmembrane</keyword>
<accession>A0ABU6MMQ4</accession>
<keyword evidence="1" id="KW-1133">Transmembrane helix</keyword>
<evidence type="ECO:0000313" key="4">
    <source>
        <dbReference type="EMBL" id="MED1205251.1"/>
    </source>
</evidence>
<gene>
    <name evidence="4" type="ORF">P4T90_19565</name>
</gene>
<keyword evidence="1" id="KW-0472">Membrane</keyword>
<reference evidence="4 5" key="1">
    <citation type="submission" date="2023-03" db="EMBL/GenBank/DDBJ databases">
        <title>Bacillus Genome Sequencing.</title>
        <authorList>
            <person name="Dunlap C."/>
        </authorList>
    </citation>
    <scope>NUCLEOTIDE SEQUENCE [LARGE SCALE GENOMIC DNA]</scope>
    <source>
        <strain evidence="4 5">B-23453</strain>
    </source>
</reference>
<dbReference type="Proteomes" id="UP001341444">
    <property type="component" value="Unassembled WGS sequence"/>
</dbReference>
<keyword evidence="5" id="KW-1185">Reference proteome</keyword>
<evidence type="ECO:0000256" key="1">
    <source>
        <dbReference type="SAM" id="Phobius"/>
    </source>
</evidence>
<proteinExistence type="predicted"/>
<name>A0ABU6MMQ4_9BACI</name>
<feature type="domain" description="DUF5643" evidence="3">
    <location>
        <begin position="230"/>
        <end position="332"/>
    </location>
</feature>
<dbReference type="Pfam" id="PF18705">
    <property type="entry name" value="DUF5643"/>
    <property type="match status" value="1"/>
</dbReference>
<dbReference type="Pfam" id="PF13786">
    <property type="entry name" value="DUF4179"/>
    <property type="match status" value="1"/>
</dbReference>
<dbReference type="EMBL" id="JARMAB010000030">
    <property type="protein sequence ID" value="MED1205251.1"/>
    <property type="molecule type" value="Genomic_DNA"/>
</dbReference>
<evidence type="ECO:0000259" key="3">
    <source>
        <dbReference type="Pfam" id="PF18705"/>
    </source>
</evidence>
<evidence type="ECO:0000313" key="5">
    <source>
        <dbReference type="Proteomes" id="UP001341444"/>
    </source>
</evidence>
<organism evidence="4 5">
    <name type="scientific">Heyndrickxia acidicola</name>
    <dbReference type="NCBI Taxonomy" id="209389"/>
    <lineage>
        <taxon>Bacteria</taxon>
        <taxon>Bacillati</taxon>
        <taxon>Bacillota</taxon>
        <taxon>Bacilli</taxon>
        <taxon>Bacillales</taxon>
        <taxon>Bacillaceae</taxon>
        <taxon>Heyndrickxia</taxon>
    </lineage>
</organism>